<dbReference type="OrthoDB" id="5422579at2759"/>
<dbReference type="EMBL" id="KN832870">
    <property type="protein sequence ID" value="KIN08945.1"/>
    <property type="molecule type" value="Genomic_DNA"/>
</dbReference>
<proteinExistence type="predicted"/>
<evidence type="ECO:0000313" key="2">
    <source>
        <dbReference type="Proteomes" id="UP000054321"/>
    </source>
</evidence>
<dbReference type="HOGENOM" id="CLU_1082197_0_0_1"/>
<keyword evidence="2" id="KW-1185">Reference proteome</keyword>
<dbReference type="InParanoid" id="A0A0C3I1I5"/>
<dbReference type="AlphaFoldDB" id="A0A0C3I1I5"/>
<sequence length="306" mass="34153">MLDHSEISPVEDLGGLLAECTVNDHVELLPLQQDEEQQDHTDSVDLRSIVVSGSRSLVEALCSSRGSGSKITSLQARDCGIAFLATDANISSALHLSIRHVRRLSFYADLVSNDTYTWDGSKLVVPCFEHRQQNLYRAITSGLLGTFISSAKDLEELNIDLQCHEVSSLQVEKSDLVNFLGNYRWSQLRSLKLRGIWTSEGQLLDLLGRHQGSLKYLDIGNVVLKEGTWRSFFEKLKILVVGSLISAERFQLGGECLASRTENTFQGRCWELNALALPDKSLRDSLVEFIFSGGAFPFLDETSYYN</sequence>
<protein>
    <recommendedName>
        <fullName evidence="3">F-box domain-containing protein</fullName>
    </recommendedName>
</protein>
<name>A0A0C3I1I5_OIDMZ</name>
<dbReference type="SUPFAM" id="SSF52047">
    <property type="entry name" value="RNI-like"/>
    <property type="match status" value="1"/>
</dbReference>
<accession>A0A0C3I1I5</accession>
<gene>
    <name evidence="1" type="ORF">OIDMADRAFT_175612</name>
</gene>
<organism evidence="1 2">
    <name type="scientific">Oidiodendron maius (strain Zn)</name>
    <dbReference type="NCBI Taxonomy" id="913774"/>
    <lineage>
        <taxon>Eukaryota</taxon>
        <taxon>Fungi</taxon>
        <taxon>Dikarya</taxon>
        <taxon>Ascomycota</taxon>
        <taxon>Pezizomycotina</taxon>
        <taxon>Leotiomycetes</taxon>
        <taxon>Leotiomycetes incertae sedis</taxon>
        <taxon>Myxotrichaceae</taxon>
        <taxon>Oidiodendron</taxon>
    </lineage>
</organism>
<evidence type="ECO:0000313" key="1">
    <source>
        <dbReference type="EMBL" id="KIN08945.1"/>
    </source>
</evidence>
<reference evidence="2" key="2">
    <citation type="submission" date="2015-01" db="EMBL/GenBank/DDBJ databases">
        <title>Evolutionary Origins and Diversification of the Mycorrhizal Mutualists.</title>
        <authorList>
            <consortium name="DOE Joint Genome Institute"/>
            <consortium name="Mycorrhizal Genomics Consortium"/>
            <person name="Kohler A."/>
            <person name="Kuo A."/>
            <person name="Nagy L.G."/>
            <person name="Floudas D."/>
            <person name="Copeland A."/>
            <person name="Barry K.W."/>
            <person name="Cichocki N."/>
            <person name="Veneault-Fourrey C."/>
            <person name="LaButti K."/>
            <person name="Lindquist E.A."/>
            <person name="Lipzen A."/>
            <person name="Lundell T."/>
            <person name="Morin E."/>
            <person name="Murat C."/>
            <person name="Riley R."/>
            <person name="Ohm R."/>
            <person name="Sun H."/>
            <person name="Tunlid A."/>
            <person name="Henrissat B."/>
            <person name="Grigoriev I.V."/>
            <person name="Hibbett D.S."/>
            <person name="Martin F."/>
        </authorList>
    </citation>
    <scope>NUCLEOTIDE SEQUENCE [LARGE SCALE GENOMIC DNA]</scope>
    <source>
        <strain evidence="2">Zn</strain>
    </source>
</reference>
<reference evidence="1 2" key="1">
    <citation type="submission" date="2014-04" db="EMBL/GenBank/DDBJ databases">
        <authorList>
            <consortium name="DOE Joint Genome Institute"/>
            <person name="Kuo A."/>
            <person name="Martino E."/>
            <person name="Perotto S."/>
            <person name="Kohler A."/>
            <person name="Nagy L.G."/>
            <person name="Floudas D."/>
            <person name="Copeland A."/>
            <person name="Barry K.W."/>
            <person name="Cichocki N."/>
            <person name="Veneault-Fourrey C."/>
            <person name="LaButti K."/>
            <person name="Lindquist E.A."/>
            <person name="Lipzen A."/>
            <person name="Lundell T."/>
            <person name="Morin E."/>
            <person name="Murat C."/>
            <person name="Sun H."/>
            <person name="Tunlid A."/>
            <person name="Henrissat B."/>
            <person name="Grigoriev I.V."/>
            <person name="Hibbett D.S."/>
            <person name="Martin F."/>
            <person name="Nordberg H.P."/>
            <person name="Cantor M.N."/>
            <person name="Hua S.X."/>
        </authorList>
    </citation>
    <scope>NUCLEOTIDE SEQUENCE [LARGE SCALE GENOMIC DNA]</scope>
    <source>
        <strain evidence="1 2">Zn</strain>
    </source>
</reference>
<evidence type="ECO:0008006" key="3">
    <source>
        <dbReference type="Google" id="ProtNLM"/>
    </source>
</evidence>
<dbReference type="Proteomes" id="UP000054321">
    <property type="component" value="Unassembled WGS sequence"/>
</dbReference>